<evidence type="ECO:0000259" key="30">
    <source>
        <dbReference type="PROSITE" id="PS50146"/>
    </source>
</evidence>
<evidence type="ECO:0000256" key="19">
    <source>
        <dbReference type="ARBA" id="ARBA00024556"/>
    </source>
</evidence>
<keyword evidence="11" id="KW-0443">Lipid metabolism</keyword>
<dbReference type="EC" id="2.7.1.138" evidence="22"/>
<dbReference type="InterPro" id="IPR001206">
    <property type="entry name" value="Diacylglycerol_kinase_cat_dom"/>
</dbReference>
<evidence type="ECO:0000256" key="13">
    <source>
        <dbReference type="ARBA" id="ARBA00023136"/>
    </source>
</evidence>
<dbReference type="GO" id="GO:0046512">
    <property type="term" value="P:sphingosine biosynthetic process"/>
    <property type="evidence" value="ECO:0007669"/>
    <property type="project" value="TreeGrafter"/>
</dbReference>
<evidence type="ECO:0000256" key="12">
    <source>
        <dbReference type="ARBA" id="ARBA00023128"/>
    </source>
</evidence>
<keyword evidence="32" id="KW-1185">Reference proteome</keyword>
<evidence type="ECO:0000256" key="25">
    <source>
        <dbReference type="ARBA" id="ARBA00030553"/>
    </source>
</evidence>
<evidence type="ECO:0000256" key="28">
    <source>
        <dbReference type="ARBA" id="ARBA00048663"/>
    </source>
</evidence>
<evidence type="ECO:0000256" key="21">
    <source>
        <dbReference type="ARBA" id="ARBA00025749"/>
    </source>
</evidence>
<evidence type="ECO:0000256" key="5">
    <source>
        <dbReference type="ARBA" id="ARBA00012133"/>
    </source>
</evidence>
<dbReference type="GO" id="GO:0047620">
    <property type="term" value="F:acylglycerol kinase activity"/>
    <property type="evidence" value="ECO:0007669"/>
    <property type="project" value="UniProtKB-EC"/>
</dbReference>
<evidence type="ECO:0000256" key="4">
    <source>
        <dbReference type="ARBA" id="ARBA00005175"/>
    </source>
</evidence>
<sequence>MSRIVGFFKVIRNNWKKSVVGAGVLSYGVSHGLETYQTNLLMRSYCEEAVKFGDEALPAHQRPRHITVILNPTSNKKKSKKLFEKYCEPLLHLAGIAVTIIQTEQEGQARGIIEKLNTQTDAIIVAGGDGTLSDVVTGLMRKYNGNSAYTKQCPIGILPLGEINRTANHLFNKKYDNLSLVHQLADATMATIKGSTKYIDVVELESLENPDPENPIKPIYAVGQIEWGAWRDANAQKDKYWYLGSLRRYATFVFCGLKNNLNWSIDGTLKYTDPCSGCSRCYQDIRNQQNITSSKKCKIINNKCGEYKEMPISSTELSLISSNLSDNSNDTQSSVKIYLGPEHVTYMDFVKEGWRRIKGEKNLVIKTLEAKDIELFPNANLKQQGQQQYFSIDNEEYEVKPVKLRLFSNAVKIFV</sequence>
<dbReference type="EC" id="2.7.1.107" evidence="5"/>
<dbReference type="InterPro" id="IPR016064">
    <property type="entry name" value="NAD/diacylglycerol_kinase_sf"/>
</dbReference>
<comment type="subcellular location">
    <subcellularLocation>
        <location evidence="3">Mitochondrion inner membrane</location>
        <topology evidence="3">Peripheral membrane protein</topology>
    </subcellularLocation>
    <subcellularLocation>
        <location evidence="2">Mitochondrion intermembrane space</location>
    </subcellularLocation>
</comment>
<evidence type="ECO:0000256" key="26">
    <source>
        <dbReference type="ARBA" id="ARBA00044480"/>
    </source>
</evidence>
<evidence type="ECO:0000256" key="23">
    <source>
        <dbReference type="ARBA" id="ARBA00026098"/>
    </source>
</evidence>
<evidence type="ECO:0000256" key="16">
    <source>
        <dbReference type="ARBA" id="ARBA00024483"/>
    </source>
</evidence>
<evidence type="ECO:0000256" key="11">
    <source>
        <dbReference type="ARBA" id="ARBA00023098"/>
    </source>
</evidence>
<keyword evidence="8" id="KW-0418">Kinase</keyword>
<dbReference type="UniPathway" id="UPA00230"/>
<dbReference type="EMBL" id="JACMRX010000004">
    <property type="protein sequence ID" value="KAF7990384.1"/>
    <property type="molecule type" value="Genomic_DNA"/>
</dbReference>
<evidence type="ECO:0000256" key="1">
    <source>
        <dbReference type="ARBA" id="ARBA00001946"/>
    </source>
</evidence>
<comment type="catalytic activity">
    <reaction evidence="29">
        <text>N-(hexanoyl)sphing-4-enine + ATP = N-hexanoylsphing-4-enine 1-phosphate + ADP + H(+)</text>
        <dbReference type="Rhea" id="RHEA:43312"/>
        <dbReference type="ChEBI" id="CHEBI:15378"/>
        <dbReference type="ChEBI" id="CHEBI:30616"/>
        <dbReference type="ChEBI" id="CHEBI:63867"/>
        <dbReference type="ChEBI" id="CHEBI:82959"/>
        <dbReference type="ChEBI" id="CHEBI:456216"/>
    </reaction>
    <physiologicalReaction direction="left-to-right" evidence="29">
        <dbReference type="Rhea" id="RHEA:43313"/>
    </physiologicalReaction>
</comment>
<evidence type="ECO:0000256" key="9">
    <source>
        <dbReference type="ARBA" id="ARBA00022792"/>
    </source>
</evidence>
<dbReference type="InterPro" id="IPR017438">
    <property type="entry name" value="ATP-NAD_kinase_N"/>
</dbReference>
<organism evidence="31 32">
    <name type="scientific">Aphidius gifuensis</name>
    <name type="common">Parasitoid wasp</name>
    <dbReference type="NCBI Taxonomy" id="684658"/>
    <lineage>
        <taxon>Eukaryota</taxon>
        <taxon>Metazoa</taxon>
        <taxon>Ecdysozoa</taxon>
        <taxon>Arthropoda</taxon>
        <taxon>Hexapoda</taxon>
        <taxon>Insecta</taxon>
        <taxon>Pterygota</taxon>
        <taxon>Neoptera</taxon>
        <taxon>Endopterygota</taxon>
        <taxon>Hymenoptera</taxon>
        <taxon>Apocrita</taxon>
        <taxon>Ichneumonoidea</taxon>
        <taxon>Braconidae</taxon>
        <taxon>Aphidiinae</taxon>
        <taxon>Aphidius</taxon>
    </lineage>
</organism>
<dbReference type="OrthoDB" id="9979394at2759"/>
<reference evidence="31 32" key="1">
    <citation type="submission" date="2020-08" db="EMBL/GenBank/DDBJ databases">
        <title>Aphidius gifuensis genome sequencing and assembly.</title>
        <authorList>
            <person name="Du Z."/>
        </authorList>
    </citation>
    <scope>NUCLEOTIDE SEQUENCE [LARGE SCALE GENOMIC DNA]</scope>
    <source>
        <strain evidence="31">YNYX2018</strain>
        <tissue evidence="31">Adults</tissue>
    </source>
</reference>
<evidence type="ECO:0000256" key="7">
    <source>
        <dbReference type="ARBA" id="ARBA00022741"/>
    </source>
</evidence>
<keyword evidence="12" id="KW-0496">Mitochondrion</keyword>
<evidence type="ECO:0000256" key="3">
    <source>
        <dbReference type="ARBA" id="ARBA00004637"/>
    </source>
</evidence>
<evidence type="ECO:0000256" key="15">
    <source>
        <dbReference type="ARBA" id="ARBA00023411"/>
    </source>
</evidence>
<keyword evidence="13" id="KW-0472">Membrane</keyword>
<comment type="catalytic activity">
    <reaction evidence="20">
        <text>1-hexadecanoyl-sn-glycerol + ATP = 1-hexadecanoyl-sn-glycero-3-phosphate + ADP + H(+)</text>
        <dbReference type="Rhea" id="RHEA:43308"/>
        <dbReference type="ChEBI" id="CHEBI:15378"/>
        <dbReference type="ChEBI" id="CHEBI:30616"/>
        <dbReference type="ChEBI" id="CHEBI:57518"/>
        <dbReference type="ChEBI" id="CHEBI:75542"/>
        <dbReference type="ChEBI" id="CHEBI:456216"/>
    </reaction>
    <physiologicalReaction direction="left-to-right" evidence="20">
        <dbReference type="Rhea" id="RHEA:43309"/>
    </physiologicalReaction>
</comment>
<comment type="catalytic activity">
    <reaction evidence="17">
        <text>1-(9Z-octadecenoyl)-sn-glycerol + ATP = 1-(9Z-octadecenoyl)-sn-glycero-3-phosphate + ADP + H(+)</text>
        <dbReference type="Rhea" id="RHEA:41079"/>
        <dbReference type="ChEBI" id="CHEBI:15378"/>
        <dbReference type="ChEBI" id="CHEBI:30616"/>
        <dbReference type="ChEBI" id="CHEBI:74544"/>
        <dbReference type="ChEBI" id="CHEBI:75757"/>
        <dbReference type="ChEBI" id="CHEBI:456216"/>
    </reaction>
    <physiologicalReaction direction="left-to-right" evidence="17">
        <dbReference type="Rhea" id="RHEA:41080"/>
    </physiologicalReaction>
</comment>
<evidence type="ECO:0000256" key="8">
    <source>
        <dbReference type="ARBA" id="ARBA00022777"/>
    </source>
</evidence>
<evidence type="ECO:0000313" key="32">
    <source>
        <dbReference type="Proteomes" id="UP000639338"/>
    </source>
</evidence>
<comment type="catalytic activity">
    <reaction evidence="19">
        <text>2-(5Z,8Z,11Z,14Z-eicosatetraenoyl)-glycerol + ATP = 2-(5Z,8Z,11Z,14Z-eicosatetraenoyl)-sn-glycero-3-phosphate + ADP + H(+)</text>
        <dbReference type="Rhea" id="RHEA:43316"/>
        <dbReference type="ChEBI" id="CHEBI:15378"/>
        <dbReference type="ChEBI" id="CHEBI:30616"/>
        <dbReference type="ChEBI" id="CHEBI:52392"/>
        <dbReference type="ChEBI" id="CHEBI:78209"/>
        <dbReference type="ChEBI" id="CHEBI:456216"/>
    </reaction>
    <physiologicalReaction direction="left-to-right" evidence="19">
        <dbReference type="Rhea" id="RHEA:43317"/>
    </physiologicalReaction>
</comment>
<comment type="catalytic activity">
    <reaction evidence="16">
        <text>1-(5Z,8Z,11Z,14Z-eicosatetraenoyl)-sn-glycerol + ATP = 1-(5Z,8Z,11Z,14Z-eicosatetraenoyl)-sn-glycero-3-phosphate + ADP + H(+)</text>
        <dbReference type="Rhea" id="RHEA:43328"/>
        <dbReference type="ChEBI" id="CHEBI:15378"/>
        <dbReference type="ChEBI" id="CHEBI:30616"/>
        <dbReference type="ChEBI" id="CHEBI:34071"/>
        <dbReference type="ChEBI" id="CHEBI:74938"/>
        <dbReference type="ChEBI" id="CHEBI:456216"/>
    </reaction>
    <physiologicalReaction direction="left-to-right" evidence="16">
        <dbReference type="Rhea" id="RHEA:43329"/>
    </physiologicalReaction>
</comment>
<dbReference type="PANTHER" id="PTHR12358">
    <property type="entry name" value="SPHINGOSINE KINASE"/>
    <property type="match status" value="1"/>
</dbReference>
<evidence type="ECO:0000256" key="2">
    <source>
        <dbReference type="ARBA" id="ARBA00004569"/>
    </source>
</evidence>
<name>A0A834XSA9_APHGI</name>
<dbReference type="Gene3D" id="3.40.50.10330">
    <property type="entry name" value="Probable inorganic polyphosphate/atp-NAD kinase, domain 1"/>
    <property type="match status" value="1"/>
</dbReference>
<dbReference type="InterPro" id="IPR045579">
    <property type="entry name" value="AGK_C"/>
</dbReference>
<dbReference type="EC" id="2.7.1.94" evidence="23"/>
<proteinExistence type="inferred from homology"/>
<dbReference type="GO" id="GO:0046513">
    <property type="term" value="P:ceramide biosynthetic process"/>
    <property type="evidence" value="ECO:0007669"/>
    <property type="project" value="TreeGrafter"/>
</dbReference>
<keyword evidence="9" id="KW-0999">Mitochondrion inner membrane</keyword>
<dbReference type="Pfam" id="PF19712">
    <property type="entry name" value="AGK_C"/>
    <property type="match status" value="1"/>
</dbReference>
<keyword evidence="10" id="KW-0067">ATP-binding</keyword>
<dbReference type="SMART" id="SM00046">
    <property type="entry name" value="DAGKc"/>
    <property type="match status" value="1"/>
</dbReference>
<evidence type="ECO:0000256" key="22">
    <source>
        <dbReference type="ARBA" id="ARBA00026096"/>
    </source>
</evidence>
<comment type="similarity">
    <text evidence="21">Belongs to the AGK family.</text>
</comment>
<comment type="catalytic activity">
    <reaction evidence="15">
        <text>a 1,2-diacyl-sn-glycerol + ATP = a 1,2-diacyl-sn-glycero-3-phosphate + ADP + H(+)</text>
        <dbReference type="Rhea" id="RHEA:10272"/>
        <dbReference type="ChEBI" id="CHEBI:15378"/>
        <dbReference type="ChEBI" id="CHEBI:17815"/>
        <dbReference type="ChEBI" id="CHEBI:30616"/>
        <dbReference type="ChEBI" id="CHEBI:58608"/>
        <dbReference type="ChEBI" id="CHEBI:456216"/>
        <dbReference type="EC" id="2.7.1.107"/>
    </reaction>
    <physiologicalReaction direction="left-to-right" evidence="15">
        <dbReference type="Rhea" id="RHEA:10273"/>
    </physiologicalReaction>
</comment>
<evidence type="ECO:0000256" key="18">
    <source>
        <dbReference type="ARBA" id="ARBA00024512"/>
    </source>
</evidence>
<dbReference type="SUPFAM" id="SSF111331">
    <property type="entry name" value="NAD kinase/diacylglycerol kinase-like"/>
    <property type="match status" value="1"/>
</dbReference>
<evidence type="ECO:0000256" key="17">
    <source>
        <dbReference type="ARBA" id="ARBA00024505"/>
    </source>
</evidence>
<gene>
    <name evidence="31" type="ORF">HCN44_000189</name>
</gene>
<dbReference type="Proteomes" id="UP000639338">
    <property type="component" value="Unassembled WGS sequence"/>
</dbReference>
<dbReference type="GO" id="GO:0001729">
    <property type="term" value="F:ceramide kinase activity"/>
    <property type="evidence" value="ECO:0007669"/>
    <property type="project" value="UniProtKB-EC"/>
</dbReference>
<comment type="catalytic activity">
    <reaction evidence="18">
        <text>a 1-acyl-sn-glycerol + ATP = a 1-acyl-sn-glycero-3-phosphate + ADP + H(+)</text>
        <dbReference type="Rhea" id="RHEA:33747"/>
        <dbReference type="ChEBI" id="CHEBI:15378"/>
        <dbReference type="ChEBI" id="CHEBI:30616"/>
        <dbReference type="ChEBI" id="CHEBI:57970"/>
        <dbReference type="ChEBI" id="CHEBI:64683"/>
        <dbReference type="ChEBI" id="CHEBI:456216"/>
    </reaction>
    <physiologicalReaction direction="left-to-right" evidence="18">
        <dbReference type="Rhea" id="RHEA:33748"/>
    </physiologicalReaction>
</comment>
<feature type="domain" description="DAGKc" evidence="30">
    <location>
        <begin position="61"/>
        <end position="209"/>
    </location>
</feature>
<comment type="catalytic activity">
    <reaction evidence="27">
        <text>an N-acylsphing-4-enine + ATP = an N-acylsphing-4-enine 1-phosphate + ADP + H(+)</text>
        <dbReference type="Rhea" id="RHEA:17929"/>
        <dbReference type="ChEBI" id="CHEBI:15378"/>
        <dbReference type="ChEBI" id="CHEBI:30616"/>
        <dbReference type="ChEBI" id="CHEBI:52639"/>
        <dbReference type="ChEBI" id="CHEBI:57674"/>
        <dbReference type="ChEBI" id="CHEBI:456216"/>
        <dbReference type="EC" id="2.7.1.138"/>
    </reaction>
    <physiologicalReaction direction="left-to-right" evidence="27">
        <dbReference type="Rhea" id="RHEA:17930"/>
    </physiologicalReaction>
</comment>
<protein>
    <recommendedName>
        <fullName evidence="24">Acylglycerol kinase, mitochondrial</fullName>
        <ecNumber evidence="5">2.7.1.107</ecNumber>
        <ecNumber evidence="22">2.7.1.138</ecNumber>
        <ecNumber evidence="23">2.7.1.94</ecNumber>
    </recommendedName>
    <alternativeName>
        <fullName evidence="25">Multiple substrate lipid kinase</fullName>
    </alternativeName>
</protein>
<accession>A0A834XSA9</accession>
<dbReference type="AlphaFoldDB" id="A0A834XSA9"/>
<comment type="caution">
    <text evidence="31">The sequence shown here is derived from an EMBL/GenBank/DDBJ whole genome shotgun (WGS) entry which is preliminary data.</text>
</comment>
<dbReference type="GO" id="GO:0005758">
    <property type="term" value="C:mitochondrial intermembrane space"/>
    <property type="evidence" value="ECO:0007669"/>
    <property type="project" value="UniProtKB-SubCell"/>
</dbReference>
<keyword evidence="6" id="KW-0808">Transferase</keyword>
<dbReference type="GO" id="GO:0046486">
    <property type="term" value="P:glycerolipid metabolic process"/>
    <property type="evidence" value="ECO:0007669"/>
    <property type="project" value="UniProtKB-UniPathway"/>
</dbReference>
<dbReference type="GO" id="GO:0004143">
    <property type="term" value="F:ATP-dependent diacylglycerol kinase activity"/>
    <property type="evidence" value="ECO:0007669"/>
    <property type="project" value="UniProtKB-EC"/>
</dbReference>
<comment type="pathway">
    <text evidence="4">Lipid metabolism; glycerolipid metabolism.</text>
</comment>
<evidence type="ECO:0000256" key="14">
    <source>
        <dbReference type="ARBA" id="ARBA00023371"/>
    </source>
</evidence>
<evidence type="ECO:0000256" key="29">
    <source>
        <dbReference type="ARBA" id="ARBA00048876"/>
    </source>
</evidence>
<comment type="catalytic activity">
    <reaction evidence="26">
        <text>a 2-acylglycerol + ATP = a 2-acyl-sn-glycerol 3-phosphate + ADP + H(+)</text>
        <dbReference type="Rhea" id="RHEA:39847"/>
        <dbReference type="ChEBI" id="CHEBI:15378"/>
        <dbReference type="ChEBI" id="CHEBI:17389"/>
        <dbReference type="ChEBI" id="CHEBI:30616"/>
        <dbReference type="ChEBI" id="CHEBI:64982"/>
        <dbReference type="ChEBI" id="CHEBI:456216"/>
    </reaction>
    <physiologicalReaction direction="left-to-right" evidence="26">
        <dbReference type="Rhea" id="RHEA:39848"/>
    </physiologicalReaction>
</comment>
<keyword evidence="7" id="KW-0547">Nucleotide-binding</keyword>
<dbReference type="GO" id="GO:0005524">
    <property type="term" value="F:ATP binding"/>
    <property type="evidence" value="ECO:0007669"/>
    <property type="project" value="UniProtKB-KW"/>
</dbReference>
<dbReference type="InterPro" id="IPR050187">
    <property type="entry name" value="Lipid_Phosphate_FormReg"/>
</dbReference>
<evidence type="ECO:0000256" key="27">
    <source>
        <dbReference type="ARBA" id="ARBA00048034"/>
    </source>
</evidence>
<comment type="cofactor">
    <cofactor evidence="1">
        <name>Mg(2+)</name>
        <dbReference type="ChEBI" id="CHEBI:18420"/>
    </cofactor>
</comment>
<dbReference type="PANTHER" id="PTHR12358:SF31">
    <property type="entry name" value="ACYLGLYCEROL KINASE, MITOCHONDRIAL"/>
    <property type="match status" value="1"/>
</dbReference>
<dbReference type="PROSITE" id="PS50146">
    <property type="entry name" value="DAGK"/>
    <property type="match status" value="1"/>
</dbReference>
<dbReference type="GO" id="GO:0005743">
    <property type="term" value="C:mitochondrial inner membrane"/>
    <property type="evidence" value="ECO:0007669"/>
    <property type="project" value="UniProtKB-SubCell"/>
</dbReference>
<evidence type="ECO:0000256" key="6">
    <source>
        <dbReference type="ARBA" id="ARBA00022679"/>
    </source>
</evidence>
<evidence type="ECO:0000256" key="20">
    <source>
        <dbReference type="ARBA" id="ARBA00024636"/>
    </source>
</evidence>
<evidence type="ECO:0000313" key="31">
    <source>
        <dbReference type="EMBL" id="KAF7990384.1"/>
    </source>
</evidence>
<evidence type="ECO:0000256" key="10">
    <source>
        <dbReference type="ARBA" id="ARBA00022840"/>
    </source>
</evidence>
<comment type="catalytic activity">
    <reaction evidence="28">
        <text>a monoacylglycerol + ATP = a monoacyl-sn-glycero-3-phosphate + ADP + H(+)</text>
        <dbReference type="Rhea" id="RHEA:19293"/>
        <dbReference type="ChEBI" id="CHEBI:15378"/>
        <dbReference type="ChEBI" id="CHEBI:17408"/>
        <dbReference type="ChEBI" id="CHEBI:30616"/>
        <dbReference type="ChEBI" id="CHEBI:77589"/>
        <dbReference type="ChEBI" id="CHEBI:456216"/>
        <dbReference type="EC" id="2.7.1.94"/>
    </reaction>
    <physiologicalReaction direction="left-to-right" evidence="28">
        <dbReference type="Rhea" id="RHEA:19294"/>
    </physiologicalReaction>
</comment>
<comment type="catalytic activity">
    <reaction evidence="14">
        <text>1,2-di-(9Z-octadecenoyl)-sn-glycerol + ATP = 1,2-di-(9Z-octadecenoyl)-sn-glycero-3-phosphate + ADP + H(+)</text>
        <dbReference type="Rhea" id="RHEA:40327"/>
        <dbReference type="ChEBI" id="CHEBI:15378"/>
        <dbReference type="ChEBI" id="CHEBI:30616"/>
        <dbReference type="ChEBI" id="CHEBI:52333"/>
        <dbReference type="ChEBI" id="CHEBI:74546"/>
        <dbReference type="ChEBI" id="CHEBI:456216"/>
    </reaction>
    <physiologicalReaction direction="left-to-right" evidence="14">
        <dbReference type="Rhea" id="RHEA:40328"/>
    </physiologicalReaction>
</comment>
<dbReference type="Pfam" id="PF00781">
    <property type="entry name" value="DAGK_cat"/>
    <property type="match status" value="1"/>
</dbReference>
<evidence type="ECO:0000256" key="24">
    <source>
        <dbReference type="ARBA" id="ARBA00026142"/>
    </source>
</evidence>